<dbReference type="Proteomes" id="UP000230407">
    <property type="component" value="Unassembled WGS sequence"/>
</dbReference>
<organism evidence="2 3">
    <name type="scientific">Streptomyces carminius</name>
    <dbReference type="NCBI Taxonomy" id="2665496"/>
    <lineage>
        <taxon>Bacteria</taxon>
        <taxon>Bacillati</taxon>
        <taxon>Actinomycetota</taxon>
        <taxon>Actinomycetes</taxon>
        <taxon>Kitasatosporales</taxon>
        <taxon>Streptomycetaceae</taxon>
        <taxon>Streptomyces</taxon>
    </lineage>
</organism>
<feature type="domain" description="Transposase IS204/IS1001/IS1096/IS1165 DDE" evidence="1">
    <location>
        <begin position="2"/>
        <end position="110"/>
    </location>
</feature>
<sequence length="119" mass="13258">MSEDESNQLKELQARCPALARTAEHVRAFAELMNNRQGHRLHRWIADVRTDDLPALHTFAGGLGHDLNAVVAGLTLPYSSGVVEGHNNKIKMLKRQMYGRASFDLLRKRVLLEAAAGRS</sequence>
<gene>
    <name evidence="2" type="ORF">CUT44_00670</name>
</gene>
<accession>A0A2M8MCQ1</accession>
<keyword evidence="3" id="KW-1185">Reference proteome</keyword>
<dbReference type="InterPro" id="IPR002560">
    <property type="entry name" value="Transposase_DDE"/>
</dbReference>
<reference evidence="2 3" key="1">
    <citation type="submission" date="2017-11" db="EMBL/GenBank/DDBJ databases">
        <title>Streptomyces carmine sp. nov., a novel actinomycete isolated from Sophora alopecuroides in Xinjiang, China.</title>
        <authorList>
            <person name="Wang Y."/>
            <person name="Luo X."/>
            <person name="Wan C."/>
            <person name="Zhang L."/>
        </authorList>
    </citation>
    <scope>NUCLEOTIDE SEQUENCE [LARGE SCALE GENOMIC DNA]</scope>
    <source>
        <strain evidence="2 3">TRM SA0054</strain>
    </source>
</reference>
<proteinExistence type="predicted"/>
<dbReference type="EMBL" id="PGGW01000007">
    <property type="protein sequence ID" value="PJF01960.1"/>
    <property type="molecule type" value="Genomic_DNA"/>
</dbReference>
<comment type="caution">
    <text evidence="2">The sequence shown here is derived from an EMBL/GenBank/DDBJ whole genome shotgun (WGS) entry which is preliminary data.</text>
</comment>
<evidence type="ECO:0000313" key="3">
    <source>
        <dbReference type="Proteomes" id="UP000230407"/>
    </source>
</evidence>
<protein>
    <recommendedName>
        <fullName evidence="1">Transposase IS204/IS1001/IS1096/IS1165 DDE domain-containing protein</fullName>
    </recommendedName>
</protein>
<dbReference type="PANTHER" id="PTHR33498:SF1">
    <property type="entry name" value="TRANSPOSASE FOR INSERTION SEQUENCE ELEMENT IS1557"/>
    <property type="match status" value="1"/>
</dbReference>
<dbReference type="AlphaFoldDB" id="A0A2M8MCQ1"/>
<evidence type="ECO:0000259" key="1">
    <source>
        <dbReference type="Pfam" id="PF01610"/>
    </source>
</evidence>
<dbReference type="InterPro" id="IPR047951">
    <property type="entry name" value="Transpos_ISL3"/>
</dbReference>
<dbReference type="PANTHER" id="PTHR33498">
    <property type="entry name" value="TRANSPOSASE FOR INSERTION SEQUENCE ELEMENT IS1557"/>
    <property type="match status" value="1"/>
</dbReference>
<name>A0A2M8MCQ1_9ACTN</name>
<evidence type="ECO:0000313" key="2">
    <source>
        <dbReference type="EMBL" id="PJF01960.1"/>
    </source>
</evidence>
<dbReference type="Pfam" id="PF01610">
    <property type="entry name" value="DDE_Tnp_ISL3"/>
    <property type="match status" value="1"/>
</dbReference>